<evidence type="ECO:0000256" key="6">
    <source>
        <dbReference type="ARBA" id="ARBA00022737"/>
    </source>
</evidence>
<comment type="catalytic activity">
    <reaction evidence="10 11">
        <text>a CDP-1,2-diacyl-sn-glycerol + sn-glycerol 3-phosphate = a 1,2-diacyl-sn-glycero-3-phospho-(1'-sn-glycero-3'-phosphate) + CMP + H(+)</text>
        <dbReference type="Rhea" id="RHEA:12593"/>
        <dbReference type="ChEBI" id="CHEBI:15378"/>
        <dbReference type="ChEBI" id="CHEBI:57597"/>
        <dbReference type="ChEBI" id="CHEBI:58332"/>
        <dbReference type="ChEBI" id="CHEBI:60110"/>
        <dbReference type="ChEBI" id="CHEBI:60377"/>
        <dbReference type="EC" id="2.7.8.5"/>
    </reaction>
</comment>
<dbReference type="PROSITE" id="PS50035">
    <property type="entry name" value="PLD"/>
    <property type="match status" value="1"/>
</dbReference>
<comment type="pathway">
    <text evidence="2 11">Phospholipid metabolism; phosphatidylglycerol biosynthesis; phosphatidylglycerol from CDP-diacylglycerol: step 1/2.</text>
</comment>
<evidence type="ECO:0000313" key="14">
    <source>
        <dbReference type="Proteomes" id="UP000288716"/>
    </source>
</evidence>
<dbReference type="PANTHER" id="PTHR12586:SF1">
    <property type="entry name" value="CDP-DIACYLGLYCEROL--GLYCEROL-3-PHOSPHATE 3-PHOSPHATIDYLTRANSFERASE, MITOCHONDRIAL"/>
    <property type="match status" value="1"/>
</dbReference>
<dbReference type="PIRSF" id="PIRSF000850">
    <property type="entry name" value="Phospholipase_D_PSS"/>
    <property type="match status" value="1"/>
</dbReference>
<evidence type="ECO:0000256" key="9">
    <source>
        <dbReference type="ARBA" id="ARBA00023264"/>
    </source>
</evidence>
<comment type="function">
    <text evidence="1 11">Functions in the biosynthesis of the anionic phospholipids phosphatidylglycerol and cardiolipin.</text>
</comment>
<keyword evidence="11" id="KW-0067">ATP-binding</keyword>
<evidence type="ECO:0000259" key="12">
    <source>
        <dbReference type="PROSITE" id="PS50035"/>
    </source>
</evidence>
<keyword evidence="6" id="KW-0677">Repeat</keyword>
<dbReference type="Gene3D" id="3.30.870.10">
    <property type="entry name" value="Endonuclease Chain A"/>
    <property type="match status" value="2"/>
</dbReference>
<proteinExistence type="inferred from homology"/>
<evidence type="ECO:0000256" key="4">
    <source>
        <dbReference type="ARBA" id="ARBA00022516"/>
    </source>
</evidence>
<evidence type="ECO:0000256" key="2">
    <source>
        <dbReference type="ARBA" id="ARBA00005042"/>
    </source>
</evidence>
<evidence type="ECO:0000256" key="3">
    <source>
        <dbReference type="ARBA" id="ARBA00010682"/>
    </source>
</evidence>
<evidence type="ECO:0000256" key="5">
    <source>
        <dbReference type="ARBA" id="ARBA00022679"/>
    </source>
</evidence>
<evidence type="ECO:0000256" key="10">
    <source>
        <dbReference type="ARBA" id="ARBA00048586"/>
    </source>
</evidence>
<evidence type="ECO:0000256" key="7">
    <source>
        <dbReference type="ARBA" id="ARBA00023098"/>
    </source>
</evidence>
<sequence>ELTSKSKRRIVISSLYIGTGKLEVNLIENLKKTMSQSSNLNVTILMDYMRGNRLNNARDENSSTKALLKPLLCEKTSVAFYLSPKYSNWWRKYLLFGRQKWNEIISLQHIKCYIFDDNLIISGANLSNDYFTNRQDRYICFHNNKQMCDYFEDLIKVVSTFSMKLKSNGDFCLDSSWSYHPLNRKTQPLFVNSANKLITELNDKYSRDLDNVKDRTVVIPFLQMKSFNISDDEKFTLQVLKRIPEIPLLKLTTGYFNLTKEYLSIILNQKSTQTFDILMASEAANGFYGAKGIMGNIPSVYTQLAKKFMKTVNMHKLNIGLWSFNRNSWTFHAKGMWLLLNCNVFMTTIGSPNFGYRSVNRDLEAQIALITSEEELKSKLSSEYNNLWKYSQRVEDEKQLPAVKLWIRFFTAFVKDFF</sequence>
<dbReference type="UniPathway" id="UPA00084">
    <property type="reaction ID" value="UER00503"/>
</dbReference>
<keyword evidence="11" id="KW-0496">Mitochondrion</keyword>
<dbReference type="EMBL" id="NCKV01010845">
    <property type="protein sequence ID" value="RWS21786.1"/>
    <property type="molecule type" value="Genomic_DNA"/>
</dbReference>
<dbReference type="GO" id="GO:0005739">
    <property type="term" value="C:mitochondrion"/>
    <property type="evidence" value="ECO:0007669"/>
    <property type="project" value="UniProtKB-SubCell"/>
</dbReference>
<dbReference type="GO" id="GO:0008444">
    <property type="term" value="F:CDP-diacylglycerol-glycerol-3-phosphate 3-phosphatidyltransferase activity"/>
    <property type="evidence" value="ECO:0007669"/>
    <property type="project" value="UniProtKB-EC"/>
</dbReference>
<feature type="non-terminal residue" evidence="13">
    <location>
        <position position="1"/>
    </location>
</feature>
<keyword evidence="4 11" id="KW-0444">Lipid biosynthesis</keyword>
<evidence type="ECO:0000256" key="11">
    <source>
        <dbReference type="RuleBase" id="RU365024"/>
    </source>
</evidence>
<protein>
    <recommendedName>
        <fullName evidence="11">CDP-diacylglycerol--glycerol-3-phosphate 3-phosphatidyltransferase</fullName>
        <ecNumber evidence="11">2.7.8.5</ecNumber>
    </recommendedName>
</protein>
<dbReference type="InterPro" id="IPR016270">
    <property type="entry name" value="PGS1"/>
</dbReference>
<reference evidence="13 14" key="1">
    <citation type="journal article" date="2018" name="Gigascience">
        <title>Genomes of trombidid mites reveal novel predicted allergens and laterally-transferred genes associated with secondary metabolism.</title>
        <authorList>
            <person name="Dong X."/>
            <person name="Chaisiri K."/>
            <person name="Xia D."/>
            <person name="Armstrong S.D."/>
            <person name="Fang Y."/>
            <person name="Donnelly M.J."/>
            <person name="Kadowaki T."/>
            <person name="McGarry J.W."/>
            <person name="Darby A.C."/>
            <person name="Makepeace B.L."/>
        </authorList>
    </citation>
    <scope>NUCLEOTIDE SEQUENCE [LARGE SCALE GENOMIC DNA]</scope>
    <source>
        <strain evidence="13">UoL-UT</strain>
    </source>
</reference>
<dbReference type="OrthoDB" id="10250191at2759"/>
<comment type="similarity">
    <text evidence="3 11">Belongs to the CDP-alcohol phosphatidyltransferase class-II family.</text>
</comment>
<keyword evidence="14" id="KW-1185">Reference proteome</keyword>
<feature type="domain" description="PLD phosphodiesterase" evidence="12">
    <location>
        <begin position="104"/>
        <end position="130"/>
    </location>
</feature>
<comment type="caution">
    <text evidence="13">The sequence shown here is derived from an EMBL/GenBank/DDBJ whole genome shotgun (WGS) entry which is preliminary data.</text>
</comment>
<keyword evidence="11" id="KW-0547">Nucleotide-binding</keyword>
<keyword evidence="7 11" id="KW-0443">Lipid metabolism</keyword>
<dbReference type="CDD" id="cd09137">
    <property type="entry name" value="PLDc_PGS1_euk_2"/>
    <property type="match status" value="1"/>
</dbReference>
<dbReference type="STRING" id="299467.A0A443S2N2"/>
<dbReference type="PANTHER" id="PTHR12586">
    <property type="entry name" value="CDP-DIACYLGLYCEROL--SERINE O-PHOSPHATIDYLTRANSFERASE"/>
    <property type="match status" value="1"/>
</dbReference>
<keyword evidence="8 11" id="KW-0594">Phospholipid biosynthesis</keyword>
<gene>
    <name evidence="13" type="ORF">B4U80_05141</name>
</gene>
<keyword evidence="9 11" id="KW-1208">Phospholipid metabolism</keyword>
<dbReference type="SUPFAM" id="SSF56024">
    <property type="entry name" value="Phospholipase D/nuclease"/>
    <property type="match status" value="1"/>
</dbReference>
<dbReference type="GO" id="GO:0032049">
    <property type="term" value="P:cardiolipin biosynthetic process"/>
    <property type="evidence" value="ECO:0007669"/>
    <property type="project" value="InterPro"/>
</dbReference>
<keyword evidence="5 11" id="KW-0808">Transferase</keyword>
<accession>A0A443S2N2</accession>
<dbReference type="GO" id="GO:0005524">
    <property type="term" value="F:ATP binding"/>
    <property type="evidence" value="ECO:0007669"/>
    <property type="project" value="UniProtKB-KW"/>
</dbReference>
<name>A0A443S2N2_9ACAR</name>
<evidence type="ECO:0000313" key="13">
    <source>
        <dbReference type="EMBL" id="RWS21786.1"/>
    </source>
</evidence>
<dbReference type="AlphaFoldDB" id="A0A443S2N2"/>
<organism evidence="13 14">
    <name type="scientific">Leptotrombidium deliense</name>
    <dbReference type="NCBI Taxonomy" id="299467"/>
    <lineage>
        <taxon>Eukaryota</taxon>
        <taxon>Metazoa</taxon>
        <taxon>Ecdysozoa</taxon>
        <taxon>Arthropoda</taxon>
        <taxon>Chelicerata</taxon>
        <taxon>Arachnida</taxon>
        <taxon>Acari</taxon>
        <taxon>Acariformes</taxon>
        <taxon>Trombidiformes</taxon>
        <taxon>Prostigmata</taxon>
        <taxon>Anystina</taxon>
        <taxon>Parasitengona</taxon>
        <taxon>Trombiculoidea</taxon>
        <taxon>Trombiculidae</taxon>
        <taxon>Leptotrombidium</taxon>
    </lineage>
</organism>
<dbReference type="InterPro" id="IPR001736">
    <property type="entry name" value="PLipase_D/transphosphatidylase"/>
</dbReference>
<dbReference type="VEuPathDB" id="VectorBase:LDEU010254"/>
<evidence type="ECO:0000256" key="8">
    <source>
        <dbReference type="ARBA" id="ARBA00023209"/>
    </source>
</evidence>
<evidence type="ECO:0000256" key="1">
    <source>
        <dbReference type="ARBA" id="ARBA00003537"/>
    </source>
</evidence>
<comment type="subcellular location">
    <subcellularLocation>
        <location evidence="11">Mitochondrion</location>
    </subcellularLocation>
</comment>
<dbReference type="Proteomes" id="UP000288716">
    <property type="component" value="Unassembled WGS sequence"/>
</dbReference>
<dbReference type="EC" id="2.7.8.5" evidence="11"/>